<dbReference type="SUPFAM" id="SSF51069">
    <property type="entry name" value="Carbonic anhydrase"/>
    <property type="match status" value="1"/>
</dbReference>
<dbReference type="PANTHER" id="PTHR18952:SF176">
    <property type="entry name" value="CARBONIC ANHYDRASE"/>
    <property type="match status" value="1"/>
</dbReference>
<name>A0A0V0SBU1_9BILA</name>
<comment type="function">
    <text evidence="4">Reversible hydration of carbon dioxide.</text>
</comment>
<comment type="caution">
    <text evidence="6">The sequence shown here is derived from an EMBL/GenBank/DDBJ whole genome shotgun (WGS) entry which is preliminary data.</text>
</comment>
<dbReference type="Proteomes" id="UP000054630">
    <property type="component" value="Unassembled WGS sequence"/>
</dbReference>
<evidence type="ECO:0000259" key="5">
    <source>
        <dbReference type="PROSITE" id="PS51144"/>
    </source>
</evidence>
<dbReference type="GO" id="GO:0004089">
    <property type="term" value="F:carbonate dehydratase activity"/>
    <property type="evidence" value="ECO:0007669"/>
    <property type="project" value="UniProtKB-UniRule"/>
</dbReference>
<keyword evidence="2 4" id="KW-0479">Metal-binding</keyword>
<dbReference type="GO" id="GO:0008270">
    <property type="term" value="F:zinc ion binding"/>
    <property type="evidence" value="ECO:0007669"/>
    <property type="project" value="UniProtKB-UniRule"/>
</dbReference>
<dbReference type="InterPro" id="IPR036398">
    <property type="entry name" value="CA_dom_sf"/>
</dbReference>
<dbReference type="InterPro" id="IPR023561">
    <property type="entry name" value="Carbonic_anhydrase_a-class"/>
</dbReference>
<evidence type="ECO:0000256" key="1">
    <source>
        <dbReference type="ARBA" id="ARBA00010718"/>
    </source>
</evidence>
<comment type="catalytic activity">
    <reaction evidence="4">
        <text>hydrogencarbonate + H(+) = CO2 + H2O</text>
        <dbReference type="Rhea" id="RHEA:10748"/>
        <dbReference type="ChEBI" id="CHEBI:15377"/>
        <dbReference type="ChEBI" id="CHEBI:15378"/>
        <dbReference type="ChEBI" id="CHEBI:16526"/>
        <dbReference type="ChEBI" id="CHEBI:17544"/>
        <dbReference type="EC" id="4.2.1.1"/>
    </reaction>
</comment>
<accession>A0A0V0SBU1</accession>
<proteinExistence type="inferred from homology"/>
<dbReference type="AlphaFoldDB" id="A0A0V0SBU1"/>
<keyword evidence="7" id="KW-1185">Reference proteome</keyword>
<evidence type="ECO:0000256" key="4">
    <source>
        <dbReference type="RuleBase" id="RU367011"/>
    </source>
</evidence>
<dbReference type="EMBL" id="JYDL01000019">
    <property type="protein sequence ID" value="KRX24159.1"/>
    <property type="molecule type" value="Genomic_DNA"/>
</dbReference>
<keyword evidence="4" id="KW-0456">Lyase</keyword>
<evidence type="ECO:0000256" key="2">
    <source>
        <dbReference type="ARBA" id="ARBA00022723"/>
    </source>
</evidence>
<organism evidence="6 7">
    <name type="scientific">Trichinella nelsoni</name>
    <dbReference type="NCBI Taxonomy" id="6336"/>
    <lineage>
        <taxon>Eukaryota</taxon>
        <taxon>Metazoa</taxon>
        <taxon>Ecdysozoa</taxon>
        <taxon>Nematoda</taxon>
        <taxon>Enoplea</taxon>
        <taxon>Dorylaimia</taxon>
        <taxon>Trichinellida</taxon>
        <taxon>Trichinellidae</taxon>
        <taxon>Trichinella</taxon>
    </lineage>
</organism>
<dbReference type="PROSITE" id="PS51144">
    <property type="entry name" value="ALPHA_CA_2"/>
    <property type="match status" value="1"/>
</dbReference>
<dbReference type="OrthoDB" id="429145at2759"/>
<dbReference type="CDD" id="cd00326">
    <property type="entry name" value="alpha_CA"/>
    <property type="match status" value="1"/>
</dbReference>
<dbReference type="PROSITE" id="PS00162">
    <property type="entry name" value="ALPHA_CA_1"/>
    <property type="match status" value="1"/>
</dbReference>
<comment type="cofactor">
    <cofactor evidence="4">
        <name>Zn(2+)</name>
        <dbReference type="ChEBI" id="CHEBI:29105"/>
    </cofactor>
</comment>
<sequence length="352" mass="39389">MEFLNGLKQTLKIDEVTSGVASKLNTAKDFVQHQQQTLSELGAVKTVKERVGSLVPTQLQNLKLNYFSPGSWTKYFPAAKGNRQSPIDICASQAQFDEQLGDGNFQLNYFSEDCLEVRNVGTTWKIIVSPNGKSCKKMHHFRRIRIKLTLTLALSAVHLPATYILTQIHCHWGTEPMNGSEHVIGGVGYAGEIHIVHRNANYSTFEEACKHSDGIAVVAVFLNESLDDNLALEPLVQMISKIQFKNESVTFPQGFDIKCLIPGKINLDKREFWTYEGSLTTPPCCECVLWTVFRAAIPISSRQLEVFRSLYAVPVEDSERNPMRLINNIRPVQAVNSRIVRASFRAGGLCTT</sequence>
<dbReference type="InterPro" id="IPR018338">
    <property type="entry name" value="Carbonic_anhydrase_a-class_CS"/>
</dbReference>
<evidence type="ECO:0000313" key="6">
    <source>
        <dbReference type="EMBL" id="KRX24159.1"/>
    </source>
</evidence>
<dbReference type="EC" id="4.2.1.1" evidence="4"/>
<gene>
    <name evidence="6" type="primary">Ca7</name>
    <name evidence="6" type="ORF">T07_2909</name>
</gene>
<reference evidence="6 7" key="1">
    <citation type="submission" date="2015-01" db="EMBL/GenBank/DDBJ databases">
        <title>Evolution of Trichinella species and genotypes.</title>
        <authorList>
            <person name="Korhonen P.K."/>
            <person name="Edoardo P."/>
            <person name="Giuseppe L.R."/>
            <person name="Gasser R.B."/>
        </authorList>
    </citation>
    <scope>NUCLEOTIDE SEQUENCE [LARGE SCALE GENOMIC DNA]</scope>
    <source>
        <strain evidence="6">ISS37</strain>
    </source>
</reference>
<dbReference type="InterPro" id="IPR001148">
    <property type="entry name" value="CA_dom"/>
</dbReference>
<keyword evidence="3 4" id="KW-0862">Zinc</keyword>
<evidence type="ECO:0000313" key="7">
    <source>
        <dbReference type="Proteomes" id="UP000054630"/>
    </source>
</evidence>
<dbReference type="STRING" id="6336.A0A0V0SBU1"/>
<dbReference type="PANTHER" id="PTHR18952">
    <property type="entry name" value="CARBONIC ANHYDRASE"/>
    <property type="match status" value="1"/>
</dbReference>
<feature type="domain" description="Alpha-carbonic anhydrase" evidence="5">
    <location>
        <begin position="62"/>
        <end position="344"/>
    </location>
</feature>
<dbReference type="Gene3D" id="3.10.200.10">
    <property type="entry name" value="Alpha carbonic anhydrase"/>
    <property type="match status" value="1"/>
</dbReference>
<dbReference type="Pfam" id="PF00194">
    <property type="entry name" value="Carb_anhydrase"/>
    <property type="match status" value="1"/>
</dbReference>
<dbReference type="SMART" id="SM01057">
    <property type="entry name" value="Carb_anhydrase"/>
    <property type="match status" value="1"/>
</dbReference>
<comment type="similarity">
    <text evidence="1 4">Belongs to the alpha-carbonic anhydrase family.</text>
</comment>
<dbReference type="GO" id="GO:0005737">
    <property type="term" value="C:cytoplasm"/>
    <property type="evidence" value="ECO:0007669"/>
    <property type="project" value="TreeGrafter"/>
</dbReference>
<evidence type="ECO:0000256" key="3">
    <source>
        <dbReference type="ARBA" id="ARBA00022833"/>
    </source>
</evidence>
<protein>
    <recommendedName>
        <fullName evidence="4">Carbonic anhydrase</fullName>
        <ecNumber evidence="4">4.2.1.1</ecNumber>
    </recommendedName>
</protein>